<dbReference type="SUPFAM" id="SSF52374">
    <property type="entry name" value="Nucleotidylyl transferase"/>
    <property type="match status" value="1"/>
</dbReference>
<proteinExistence type="predicted"/>
<evidence type="ECO:0000313" key="2">
    <source>
        <dbReference type="EMBL" id="GAX78898.1"/>
    </source>
</evidence>
<dbReference type="InterPro" id="IPR004821">
    <property type="entry name" value="Cyt_trans-like"/>
</dbReference>
<name>A0A250X738_9CHLO</name>
<sequence>MVSRHRFVIYTKHETSSYYLTLSWYAIFSEIRIRALKPYTRLSAYSSQIRSGARPRAVKKGHVNHEMKNSTKIVVFDLDLEPESLSRFHVFLEGLSEPNAQIFIVLTGAYTQGYANQELISKLGQIFDCLSNSHPQAVAVPLLPWRGWDIEKLVSWPNVSEFLSLTSANKSASNQPVTWPADLEERRLLLQKELSNTSWVSGLGTKIDAESTPGIWEEDGPFKGAHGEVYLRYKDVAMGGTFDRLHSGHMLLLAVACLVTEHSLFVGITADILLQKKAYRGLLQQYNDRQSAALRYLQMVRPGMEVVFSTLKDPKEPTVAELKPDMEAIVVSEETLSGAYAINAERQLKGFSPLQVVVVPVVGAHRKDGTKLSSSDLRYSEFVSTHRGCS</sequence>
<accession>A0A250X738</accession>
<dbReference type="AlphaFoldDB" id="A0A250X738"/>
<dbReference type="PANTHER" id="PTHR10695">
    <property type="entry name" value="DEPHOSPHO-COA KINASE-RELATED"/>
    <property type="match status" value="1"/>
</dbReference>
<keyword evidence="3" id="KW-1185">Reference proteome</keyword>
<dbReference type="NCBIfam" id="NF001985">
    <property type="entry name" value="PRK00777.1"/>
    <property type="match status" value="1"/>
</dbReference>
<reference evidence="2 3" key="1">
    <citation type="submission" date="2017-08" db="EMBL/GenBank/DDBJ databases">
        <title>Acidophilic green algal genome provides insights into adaptation to an acidic environment.</title>
        <authorList>
            <person name="Hirooka S."/>
            <person name="Hirose Y."/>
            <person name="Kanesaki Y."/>
            <person name="Higuchi S."/>
            <person name="Fujiwara T."/>
            <person name="Onuma R."/>
            <person name="Era A."/>
            <person name="Ohbayashi R."/>
            <person name="Uzuka A."/>
            <person name="Nozaki H."/>
            <person name="Yoshikawa H."/>
            <person name="Miyagishima S.Y."/>
        </authorList>
    </citation>
    <scope>NUCLEOTIDE SEQUENCE [LARGE SCALE GENOMIC DNA]</scope>
    <source>
        <strain evidence="2 3">NIES-2499</strain>
    </source>
</reference>
<dbReference type="STRING" id="1157962.A0A250X738"/>
<dbReference type="Pfam" id="PF01467">
    <property type="entry name" value="CTP_transf_like"/>
    <property type="match status" value="1"/>
</dbReference>
<evidence type="ECO:0000313" key="3">
    <source>
        <dbReference type="Proteomes" id="UP000232323"/>
    </source>
</evidence>
<dbReference type="OrthoDB" id="27911at2759"/>
<organism evidence="2 3">
    <name type="scientific">Chlamydomonas eustigma</name>
    <dbReference type="NCBI Taxonomy" id="1157962"/>
    <lineage>
        <taxon>Eukaryota</taxon>
        <taxon>Viridiplantae</taxon>
        <taxon>Chlorophyta</taxon>
        <taxon>core chlorophytes</taxon>
        <taxon>Chlorophyceae</taxon>
        <taxon>CS clade</taxon>
        <taxon>Chlamydomonadales</taxon>
        <taxon>Chlamydomonadaceae</taxon>
        <taxon>Chlamydomonas</taxon>
    </lineage>
</organism>
<dbReference type="Proteomes" id="UP000232323">
    <property type="component" value="Unassembled WGS sequence"/>
</dbReference>
<dbReference type="InterPro" id="IPR014729">
    <property type="entry name" value="Rossmann-like_a/b/a_fold"/>
</dbReference>
<feature type="domain" description="Cytidyltransferase-like" evidence="1">
    <location>
        <begin position="238"/>
        <end position="378"/>
    </location>
</feature>
<comment type="caution">
    <text evidence="2">The sequence shown here is derived from an EMBL/GenBank/DDBJ whole genome shotgun (WGS) entry which is preliminary data.</text>
</comment>
<dbReference type="PANTHER" id="PTHR10695:SF46">
    <property type="entry name" value="BIFUNCTIONAL COENZYME A SYNTHASE-RELATED"/>
    <property type="match status" value="1"/>
</dbReference>
<evidence type="ECO:0000259" key="1">
    <source>
        <dbReference type="Pfam" id="PF01467"/>
    </source>
</evidence>
<gene>
    <name evidence="2" type="ORF">CEUSTIGMA_g6337.t1</name>
</gene>
<protein>
    <recommendedName>
        <fullName evidence="1">Cytidyltransferase-like domain-containing protein</fullName>
    </recommendedName>
</protein>
<dbReference type="EMBL" id="BEGY01000036">
    <property type="protein sequence ID" value="GAX78898.1"/>
    <property type="molecule type" value="Genomic_DNA"/>
</dbReference>
<dbReference type="Gene3D" id="3.40.50.620">
    <property type="entry name" value="HUPs"/>
    <property type="match status" value="1"/>
</dbReference>
<dbReference type="GO" id="GO:0004140">
    <property type="term" value="F:dephospho-CoA kinase activity"/>
    <property type="evidence" value="ECO:0007669"/>
    <property type="project" value="TreeGrafter"/>
</dbReference>
<dbReference type="GO" id="GO:0015937">
    <property type="term" value="P:coenzyme A biosynthetic process"/>
    <property type="evidence" value="ECO:0007669"/>
    <property type="project" value="TreeGrafter"/>
</dbReference>